<dbReference type="RefSeq" id="WP_025756448.1">
    <property type="nucleotide sequence ID" value="NZ_CABMND010000001.1"/>
</dbReference>
<evidence type="ECO:0000313" key="1">
    <source>
        <dbReference type="EMBL" id="KJN32867.1"/>
    </source>
</evidence>
<dbReference type="EMBL" id="JAHLTI010000001">
    <property type="protein sequence ID" value="MBU5923069.1"/>
    <property type="molecule type" value="Genomic_DNA"/>
</dbReference>
<keyword evidence="4" id="KW-1185">Reference proteome</keyword>
<evidence type="ECO:0000313" key="3">
    <source>
        <dbReference type="Proteomes" id="UP000033352"/>
    </source>
</evidence>
<dbReference type="PATRIC" id="fig|1619248.3.peg.144"/>
<accession>A0A0F1BF68</accession>
<dbReference type="EMBL" id="JZYX01000001">
    <property type="protein sequence ID" value="KJN32867.1"/>
    <property type="molecule type" value="Genomic_DNA"/>
</dbReference>
<protein>
    <submittedName>
        <fullName evidence="1">Uncharacterized protein</fullName>
    </submittedName>
</protein>
<sequence length="229" mass="25749">MAKEIDKSGQLSEETKEALSFLSELANKQLTLYKLTITDELKNAEQSKTLPITAIINRDGQTRSYLKKEADNINKVVDEAAGMFIGDQSVATGIGNMLKLLIASFLGSSEGEEVYKEKYLCYTDGISLLRFDFLAWKRNVKTQSLLTHTESVSAYYYTISVVDATKVDFQTFAALYKDVLKSGGESAEEIIKSLDDLQKIYDRLRQKTSDQLKAHIENNYSSKSLLHLM</sequence>
<dbReference type="OrthoDB" id="5191017at2"/>
<reference evidence="2 4" key="2">
    <citation type="submission" date="2021-06" db="EMBL/GenBank/DDBJ databases">
        <authorList>
            <person name="Stanton E."/>
        </authorList>
    </citation>
    <scope>NUCLEOTIDE SEQUENCE [LARGE SCALE GENOMIC DNA]</scope>
    <source>
        <strain evidence="2 4">2021EL-00146</strain>
    </source>
</reference>
<comment type="caution">
    <text evidence="1">The sequence shown here is derived from an EMBL/GenBank/DDBJ whole genome shotgun (WGS) entry which is preliminary data.</text>
</comment>
<proteinExistence type="predicted"/>
<reference evidence="1 3" key="1">
    <citation type="submission" date="2015-03" db="EMBL/GenBank/DDBJ databases">
        <authorList>
            <person name="McCorrison J."/>
            <person name="Sanka R."/>
            <person name="Adams M."/>
            <person name="Brinkac L."/>
            <person name="Nierman W."/>
            <person name="Sutton G."/>
            <person name="Nelson K."/>
            <person name="Kiedrowski L."/>
            <person name="Guerrero D."/>
            <person name="Bonomo R."/>
        </authorList>
    </citation>
    <scope>NUCLEOTIDE SEQUENCE [LARGE SCALE GENOMIC DNA]</scope>
    <source>
        <strain evidence="1 3">35699</strain>
    </source>
</reference>
<dbReference type="Proteomes" id="UP000033352">
    <property type="component" value="Unassembled WGS sequence"/>
</dbReference>
<evidence type="ECO:0000313" key="4">
    <source>
        <dbReference type="Proteomes" id="UP000787201"/>
    </source>
</evidence>
<name>A0A0F1BF68_9ENTR</name>
<dbReference type="AlphaFoldDB" id="A0A0F1BF68"/>
<gene>
    <name evidence="2" type="ORF">KQV47_02565</name>
    <name evidence="1" type="ORF">SS37_00695</name>
</gene>
<dbReference type="Proteomes" id="UP000787201">
    <property type="component" value="Unassembled WGS sequence"/>
</dbReference>
<evidence type="ECO:0000313" key="2">
    <source>
        <dbReference type="EMBL" id="MBU5923069.1"/>
    </source>
</evidence>
<organism evidence="1 3">
    <name type="scientific">Enterobacter sichuanensis</name>
    <dbReference type="NCBI Taxonomy" id="2071710"/>
    <lineage>
        <taxon>Bacteria</taxon>
        <taxon>Pseudomonadati</taxon>
        <taxon>Pseudomonadota</taxon>
        <taxon>Gammaproteobacteria</taxon>
        <taxon>Enterobacterales</taxon>
        <taxon>Enterobacteriaceae</taxon>
        <taxon>Enterobacter</taxon>
        <taxon>Enterobacter cloacae complex</taxon>
    </lineage>
</organism>